<sequence>MNKPQPGEIPQALDEEYAERVKTFSSDCSSGSSIACHQLAEYTSVVLSDFSTSFALYLKSCYAENDEGSNNQGLVNMGVGKGYPPSCFNLGRQYLAGRGVEQSDKEAFKALVRSCEYGKHSGACQFLGKMLSSPEPSQKDMYDVNRGLKAFRLACVEGGDTVSCGLAGAVLMNDNSEVKLRGEERRGVAEDMFKRGCEGGYARCCFNLAVMYNKCGDKEGFEKYSEITKDMVRRGEGAGVGTDNVRKVG</sequence>
<keyword evidence="2" id="KW-0677">Repeat</keyword>
<comment type="caution">
    <text evidence="3">The sequence shown here is derived from an EMBL/GenBank/DDBJ whole genome shotgun (WGS) entry which is preliminary data.</text>
</comment>
<dbReference type="Gene3D" id="1.25.40.10">
    <property type="entry name" value="Tetratricopeptide repeat domain"/>
    <property type="match status" value="1"/>
</dbReference>
<dbReference type="PANTHER" id="PTHR13891">
    <property type="entry name" value="CYTOCHROME C OXIDASE ASSEMBLY FACTOR 7"/>
    <property type="match status" value="1"/>
</dbReference>
<proteinExistence type="inferred from homology"/>
<dbReference type="PANTHER" id="PTHR13891:SF1">
    <property type="entry name" value="CYTOCHROME C OXIDASE ASSEMBLY FACTOR 7"/>
    <property type="match status" value="1"/>
</dbReference>
<comment type="similarity">
    <text evidence="1">Belongs to the hcp beta-lactamase family.</text>
</comment>
<evidence type="ECO:0000256" key="2">
    <source>
        <dbReference type="ARBA" id="ARBA00022737"/>
    </source>
</evidence>
<keyword evidence="4" id="KW-1185">Reference proteome</keyword>
<evidence type="ECO:0000313" key="4">
    <source>
        <dbReference type="Proteomes" id="UP001165160"/>
    </source>
</evidence>
<protein>
    <recommendedName>
        <fullName evidence="5">Beta-lactamase</fullName>
    </recommendedName>
</protein>
<evidence type="ECO:0000313" key="3">
    <source>
        <dbReference type="EMBL" id="GMI15204.1"/>
    </source>
</evidence>
<dbReference type="EMBL" id="BRXX01000514">
    <property type="protein sequence ID" value="GMI15204.1"/>
    <property type="molecule type" value="Genomic_DNA"/>
</dbReference>
<evidence type="ECO:0000256" key="1">
    <source>
        <dbReference type="ARBA" id="ARBA00008486"/>
    </source>
</evidence>
<evidence type="ECO:0008006" key="5">
    <source>
        <dbReference type="Google" id="ProtNLM"/>
    </source>
</evidence>
<dbReference type="AlphaFoldDB" id="A0A9W7FM68"/>
<name>A0A9W7FM68_9STRA</name>
<dbReference type="Proteomes" id="UP001165160">
    <property type="component" value="Unassembled WGS sequence"/>
</dbReference>
<accession>A0A9W7FM68</accession>
<dbReference type="InterPro" id="IPR040239">
    <property type="entry name" value="HcpB-like"/>
</dbReference>
<dbReference type="InterPro" id="IPR011990">
    <property type="entry name" value="TPR-like_helical_dom_sf"/>
</dbReference>
<dbReference type="SUPFAM" id="SSF81901">
    <property type="entry name" value="HCP-like"/>
    <property type="match status" value="2"/>
</dbReference>
<organism evidence="3 4">
    <name type="scientific">Triparma verrucosa</name>
    <dbReference type="NCBI Taxonomy" id="1606542"/>
    <lineage>
        <taxon>Eukaryota</taxon>
        <taxon>Sar</taxon>
        <taxon>Stramenopiles</taxon>
        <taxon>Ochrophyta</taxon>
        <taxon>Bolidophyceae</taxon>
        <taxon>Parmales</taxon>
        <taxon>Triparmaceae</taxon>
        <taxon>Triparma</taxon>
    </lineage>
</organism>
<dbReference type="SMART" id="SM00671">
    <property type="entry name" value="SEL1"/>
    <property type="match status" value="2"/>
</dbReference>
<gene>
    <name evidence="3" type="ORF">TrVE_jg7598</name>
</gene>
<dbReference type="InterPro" id="IPR006597">
    <property type="entry name" value="Sel1-like"/>
</dbReference>
<reference evidence="4" key="1">
    <citation type="journal article" date="2023" name="Commun. Biol.">
        <title>Genome analysis of Parmales, the sister group of diatoms, reveals the evolutionary specialization of diatoms from phago-mixotrophs to photoautotrophs.</title>
        <authorList>
            <person name="Ban H."/>
            <person name="Sato S."/>
            <person name="Yoshikawa S."/>
            <person name="Yamada K."/>
            <person name="Nakamura Y."/>
            <person name="Ichinomiya M."/>
            <person name="Sato N."/>
            <person name="Blanc-Mathieu R."/>
            <person name="Endo H."/>
            <person name="Kuwata A."/>
            <person name="Ogata H."/>
        </authorList>
    </citation>
    <scope>NUCLEOTIDE SEQUENCE [LARGE SCALE GENOMIC DNA]</scope>
    <source>
        <strain evidence="4">NIES 3699</strain>
    </source>
</reference>